<gene>
    <name evidence="1" type="ORF">NGAL_HAMBI1189_40740</name>
</gene>
<evidence type="ECO:0000313" key="2">
    <source>
        <dbReference type="Proteomes" id="UP000039660"/>
    </source>
</evidence>
<dbReference type="EMBL" id="CCRK01000010">
    <property type="protein sequence ID" value="CDZ51624.1"/>
    <property type="molecule type" value="Genomic_DNA"/>
</dbReference>
<name>A0A0T7GWF6_NEOGA</name>
<dbReference type="Proteomes" id="UP000039660">
    <property type="component" value="Unassembled WGS sequence"/>
</dbReference>
<proteinExistence type="predicted"/>
<dbReference type="RefSeq" id="WP_046636948.1">
    <property type="nucleotide sequence ID" value="NZ_CCRK01000010.1"/>
</dbReference>
<reference evidence="1 2" key="1">
    <citation type="submission" date="2014-08" db="EMBL/GenBank/DDBJ databases">
        <authorList>
            <person name="Chen Y.-H."/>
        </authorList>
    </citation>
    <scope>NUCLEOTIDE SEQUENCE [LARGE SCALE GENOMIC DNA]</scope>
</reference>
<protein>
    <submittedName>
        <fullName evidence="1">Uncharacterized protein</fullName>
    </submittedName>
</protein>
<accession>A0A0T7GWF6</accession>
<evidence type="ECO:0000313" key="1">
    <source>
        <dbReference type="EMBL" id="CDZ51624.1"/>
    </source>
</evidence>
<organism evidence="1 2">
    <name type="scientific">Neorhizobium galegae bv. officinalis</name>
    <dbReference type="NCBI Taxonomy" id="323656"/>
    <lineage>
        <taxon>Bacteria</taxon>
        <taxon>Pseudomonadati</taxon>
        <taxon>Pseudomonadota</taxon>
        <taxon>Alphaproteobacteria</taxon>
        <taxon>Hyphomicrobiales</taxon>
        <taxon>Rhizobiaceae</taxon>
        <taxon>Rhizobium/Agrobacterium group</taxon>
        <taxon>Neorhizobium</taxon>
    </lineage>
</organism>
<dbReference type="AlphaFoldDB" id="A0A0T7GWF6"/>
<sequence>MSHLCTVVAATAIVASGVQAQEREPFHIVQFSDSQTVSLTITSLVASADTEYNFDVGISLTEHSSSGEAVFVDDSSHAVRVRCEAPRVVKVGGTVHILPNLSQTTDWKDDLWKTLCLQPVS</sequence>